<evidence type="ECO:0000313" key="2">
    <source>
        <dbReference type="Proteomes" id="UP000776252"/>
    </source>
</evidence>
<dbReference type="Pfam" id="PF09719">
    <property type="entry name" value="C_GCAxxG_C_C"/>
    <property type="match status" value="1"/>
</dbReference>
<proteinExistence type="predicted"/>
<dbReference type="EMBL" id="JAHLDV010000034">
    <property type="protein sequence ID" value="MBU3160717.1"/>
    <property type="molecule type" value="Genomic_DNA"/>
</dbReference>
<keyword evidence="2" id="KW-1185">Reference proteome</keyword>
<name>A0ABS6BV76_9CLOT</name>
<dbReference type="Proteomes" id="UP000776252">
    <property type="component" value="Unassembled WGS sequence"/>
</dbReference>
<dbReference type="NCBIfam" id="TIGR01909">
    <property type="entry name" value="C_GCAxxG_C_C"/>
    <property type="match status" value="1"/>
</dbReference>
<dbReference type="RefSeq" id="WP_216150123.1">
    <property type="nucleotide sequence ID" value="NZ_JAHLDV010000034.1"/>
</dbReference>
<protein>
    <submittedName>
        <fullName evidence="1">C-GCAxxG-C-C family protein</fullName>
    </submittedName>
</protein>
<accession>A0ABS6BV76</accession>
<gene>
    <name evidence="1" type="ORF">KPL37_13280</name>
</gene>
<organism evidence="1 2">
    <name type="scientific">Clostridium frigoris</name>
    <dbReference type="NCBI Taxonomy" id="205327"/>
    <lineage>
        <taxon>Bacteria</taxon>
        <taxon>Bacillati</taxon>
        <taxon>Bacillota</taxon>
        <taxon>Clostridia</taxon>
        <taxon>Eubacteriales</taxon>
        <taxon>Clostridiaceae</taxon>
        <taxon>Clostridium</taxon>
    </lineage>
</organism>
<dbReference type="InterPro" id="IPR010181">
    <property type="entry name" value="CGCAxxGCC_motif"/>
</dbReference>
<sequence length="119" mass="13145">MTDVLEYHKQGYNCAESIIKAFNEENNVNIPISIASPFGTGMMVGSTCGAVTGALMALGTLKGREEATTKNESTKYTKEIINKVKEKYGTFECLQLKKQGVSCNEIIEYTYNVLKECVE</sequence>
<reference evidence="1 2" key="1">
    <citation type="submission" date="2021-06" db="EMBL/GenBank/DDBJ databases">
        <title>Clostridia strains as spoilage organisms.</title>
        <authorList>
            <person name="Wambui J."/>
            <person name="Stephan R."/>
            <person name="Stevens M.J.A."/>
        </authorList>
    </citation>
    <scope>NUCLEOTIDE SEQUENCE [LARGE SCALE GENOMIC DNA]</scope>
    <source>
        <strain evidence="1 2">DSM 14204</strain>
    </source>
</reference>
<comment type="caution">
    <text evidence="1">The sequence shown here is derived from an EMBL/GenBank/DDBJ whole genome shotgun (WGS) entry which is preliminary data.</text>
</comment>
<evidence type="ECO:0000313" key="1">
    <source>
        <dbReference type="EMBL" id="MBU3160717.1"/>
    </source>
</evidence>